<dbReference type="EMBL" id="GL737314">
    <property type="protein sequence ID" value="EFX60014.1"/>
    <property type="molecule type" value="Genomic_DNA"/>
</dbReference>
<feature type="non-terminal residue" evidence="1">
    <location>
        <position position="237"/>
    </location>
</feature>
<dbReference type="KEGG" id="dpx:DAPPUDRAFT_345842"/>
<evidence type="ECO:0000313" key="1">
    <source>
        <dbReference type="EMBL" id="EFX60014.1"/>
    </source>
</evidence>
<dbReference type="HOGENOM" id="CLU_1173153_0_0_1"/>
<sequence>MELLEGKALTLTSASDALPALVAVLDAVDAAGRNIWRPALAAMWLSLAAADALRKGVVARTASASAGVIGLATQVSQAMSIEIRDVPAFVQDELQARLGIPRSSKLDFKILVAWLVDTKLLPQLRMAVPEVSPLLDLIERELDISDVLTAALRGDIKAAYPPCRALASRLLDELLIKRLLPQIASLMPDNEPGRLWAEEVAGPSLLMVRNFVLSRLDDAVAGRLFHQEPLRAALGLL</sequence>
<organism evidence="1 2">
    <name type="scientific">Daphnia pulex</name>
    <name type="common">Water flea</name>
    <dbReference type="NCBI Taxonomy" id="6669"/>
    <lineage>
        <taxon>Eukaryota</taxon>
        <taxon>Metazoa</taxon>
        <taxon>Ecdysozoa</taxon>
        <taxon>Arthropoda</taxon>
        <taxon>Crustacea</taxon>
        <taxon>Branchiopoda</taxon>
        <taxon>Diplostraca</taxon>
        <taxon>Cladocera</taxon>
        <taxon>Anomopoda</taxon>
        <taxon>Daphniidae</taxon>
        <taxon>Daphnia</taxon>
    </lineage>
</organism>
<evidence type="ECO:0000313" key="2">
    <source>
        <dbReference type="Proteomes" id="UP000000305"/>
    </source>
</evidence>
<dbReference type="InParanoid" id="E9I7L6"/>
<proteinExistence type="predicted"/>
<accession>E9I7L6</accession>
<protein>
    <submittedName>
        <fullName evidence="1">Uncharacterized protein</fullName>
    </submittedName>
</protein>
<gene>
    <name evidence="1" type="ORF">DAPPUDRAFT_345842</name>
</gene>
<reference evidence="1 2" key="1">
    <citation type="journal article" date="2011" name="Science">
        <title>The ecoresponsive genome of Daphnia pulex.</title>
        <authorList>
            <person name="Colbourne J.K."/>
            <person name="Pfrender M.E."/>
            <person name="Gilbert D."/>
            <person name="Thomas W.K."/>
            <person name="Tucker A."/>
            <person name="Oakley T.H."/>
            <person name="Tokishita S."/>
            <person name="Aerts A."/>
            <person name="Arnold G.J."/>
            <person name="Basu M.K."/>
            <person name="Bauer D.J."/>
            <person name="Caceres C.E."/>
            <person name="Carmel L."/>
            <person name="Casola C."/>
            <person name="Choi J.H."/>
            <person name="Detter J.C."/>
            <person name="Dong Q."/>
            <person name="Dusheyko S."/>
            <person name="Eads B.D."/>
            <person name="Frohlich T."/>
            <person name="Geiler-Samerotte K.A."/>
            <person name="Gerlach D."/>
            <person name="Hatcher P."/>
            <person name="Jogdeo S."/>
            <person name="Krijgsveld J."/>
            <person name="Kriventseva E.V."/>
            <person name="Kultz D."/>
            <person name="Laforsch C."/>
            <person name="Lindquist E."/>
            <person name="Lopez J."/>
            <person name="Manak J.R."/>
            <person name="Muller J."/>
            <person name="Pangilinan J."/>
            <person name="Patwardhan R.P."/>
            <person name="Pitluck S."/>
            <person name="Pritham E.J."/>
            <person name="Rechtsteiner A."/>
            <person name="Rho M."/>
            <person name="Rogozin I.B."/>
            <person name="Sakarya O."/>
            <person name="Salamov A."/>
            <person name="Schaack S."/>
            <person name="Shapiro H."/>
            <person name="Shiga Y."/>
            <person name="Skalitzky C."/>
            <person name="Smith Z."/>
            <person name="Souvorov A."/>
            <person name="Sung W."/>
            <person name="Tang Z."/>
            <person name="Tsuchiya D."/>
            <person name="Tu H."/>
            <person name="Vos H."/>
            <person name="Wang M."/>
            <person name="Wolf Y.I."/>
            <person name="Yamagata H."/>
            <person name="Yamada T."/>
            <person name="Ye Y."/>
            <person name="Shaw J.R."/>
            <person name="Andrews J."/>
            <person name="Crease T.J."/>
            <person name="Tang H."/>
            <person name="Lucas S.M."/>
            <person name="Robertson H.M."/>
            <person name="Bork P."/>
            <person name="Koonin E.V."/>
            <person name="Zdobnov E.M."/>
            <person name="Grigoriev I.V."/>
            <person name="Lynch M."/>
            <person name="Boore J.L."/>
        </authorList>
    </citation>
    <scope>NUCLEOTIDE SEQUENCE [LARGE SCALE GENOMIC DNA]</scope>
</reference>
<name>E9I7L6_DAPPU</name>
<dbReference type="Proteomes" id="UP000000305">
    <property type="component" value="Unassembled WGS sequence"/>
</dbReference>
<keyword evidence="2" id="KW-1185">Reference proteome</keyword>
<dbReference type="AlphaFoldDB" id="E9I7L6"/>